<evidence type="ECO:0000259" key="6">
    <source>
        <dbReference type="PROSITE" id="PS50011"/>
    </source>
</evidence>
<evidence type="ECO:0000313" key="8">
    <source>
        <dbReference type="Proteomes" id="UP000823399"/>
    </source>
</evidence>
<protein>
    <submittedName>
        <fullName evidence="7">Kinase-like domain-containing protein</fullName>
    </submittedName>
</protein>
<dbReference type="InterPro" id="IPR000719">
    <property type="entry name" value="Prot_kinase_dom"/>
</dbReference>
<reference evidence="7" key="1">
    <citation type="journal article" date="2020" name="New Phytol.">
        <title>Comparative genomics reveals dynamic genome evolution in host specialist ectomycorrhizal fungi.</title>
        <authorList>
            <person name="Lofgren L.A."/>
            <person name="Nguyen N.H."/>
            <person name="Vilgalys R."/>
            <person name="Ruytinx J."/>
            <person name="Liao H.L."/>
            <person name="Branco S."/>
            <person name="Kuo A."/>
            <person name="LaButti K."/>
            <person name="Lipzen A."/>
            <person name="Andreopoulos W."/>
            <person name="Pangilinan J."/>
            <person name="Riley R."/>
            <person name="Hundley H."/>
            <person name="Na H."/>
            <person name="Barry K."/>
            <person name="Grigoriev I.V."/>
            <person name="Stajich J.E."/>
            <person name="Kennedy P.G."/>
        </authorList>
    </citation>
    <scope>NUCLEOTIDE SEQUENCE</scope>
    <source>
        <strain evidence="7">FC423</strain>
    </source>
</reference>
<keyword evidence="5" id="KW-0067">ATP-binding</keyword>
<dbReference type="Gene3D" id="1.10.510.10">
    <property type="entry name" value="Transferase(Phosphotransferase) domain 1"/>
    <property type="match status" value="2"/>
</dbReference>
<dbReference type="InterPro" id="IPR011009">
    <property type="entry name" value="Kinase-like_dom_sf"/>
</dbReference>
<evidence type="ECO:0000256" key="3">
    <source>
        <dbReference type="ARBA" id="ARBA00022741"/>
    </source>
</evidence>
<feature type="domain" description="Protein kinase" evidence="6">
    <location>
        <begin position="1"/>
        <end position="300"/>
    </location>
</feature>
<dbReference type="AlphaFoldDB" id="A0A9P7FGA7"/>
<dbReference type="Proteomes" id="UP000823399">
    <property type="component" value="Unassembled WGS sequence"/>
</dbReference>
<keyword evidence="4 7" id="KW-0418">Kinase</keyword>
<dbReference type="EMBL" id="JABBWM010000008">
    <property type="protein sequence ID" value="KAG2115097.1"/>
    <property type="molecule type" value="Genomic_DNA"/>
</dbReference>
<evidence type="ECO:0000256" key="1">
    <source>
        <dbReference type="ARBA" id="ARBA00022527"/>
    </source>
</evidence>
<evidence type="ECO:0000256" key="2">
    <source>
        <dbReference type="ARBA" id="ARBA00022679"/>
    </source>
</evidence>
<dbReference type="PANTHER" id="PTHR24351">
    <property type="entry name" value="RIBOSOMAL PROTEIN S6 KINASE"/>
    <property type="match status" value="1"/>
</dbReference>
<evidence type="ECO:0000313" key="7">
    <source>
        <dbReference type="EMBL" id="KAG2115097.1"/>
    </source>
</evidence>
<dbReference type="OrthoDB" id="63267at2759"/>
<gene>
    <name evidence="7" type="ORF">F5147DRAFT_769553</name>
</gene>
<dbReference type="Gene3D" id="3.30.200.20">
    <property type="entry name" value="Phosphorylase Kinase, domain 1"/>
    <property type="match status" value="1"/>
</dbReference>
<dbReference type="GeneID" id="64703306"/>
<comment type="caution">
    <text evidence="7">The sequence shown here is derived from an EMBL/GenBank/DDBJ whole genome shotgun (WGS) entry which is preliminary data.</text>
</comment>
<keyword evidence="1" id="KW-0723">Serine/threonine-protein kinase</keyword>
<proteinExistence type="predicted"/>
<evidence type="ECO:0000256" key="5">
    <source>
        <dbReference type="ARBA" id="ARBA00022840"/>
    </source>
</evidence>
<dbReference type="PROSITE" id="PS50011">
    <property type="entry name" value="PROTEIN_KINASE_DOM"/>
    <property type="match status" value="1"/>
</dbReference>
<dbReference type="RefSeq" id="XP_041296814.1">
    <property type="nucleotide sequence ID" value="XM_041441047.1"/>
</dbReference>
<organism evidence="7 8">
    <name type="scientific">Suillus discolor</name>
    <dbReference type="NCBI Taxonomy" id="1912936"/>
    <lineage>
        <taxon>Eukaryota</taxon>
        <taxon>Fungi</taxon>
        <taxon>Dikarya</taxon>
        <taxon>Basidiomycota</taxon>
        <taxon>Agaricomycotina</taxon>
        <taxon>Agaricomycetes</taxon>
        <taxon>Agaricomycetidae</taxon>
        <taxon>Boletales</taxon>
        <taxon>Suillineae</taxon>
        <taxon>Suillaceae</taxon>
        <taxon>Suillus</taxon>
    </lineage>
</organism>
<sequence length="349" mass="39992">MDWTSYNGNYGHIVGIPARVLERDEERRAIFMNHIAETALDPEMLMFGDEREAAKDKRTLIRRFGENWNRQLKCTVPSHIPLNFHRLSHLSAEPWSSLSDYPHPTTSVSFSSNTSSHDSNCPVKGGILLERLNEMLGRGSRSPTGTRVYFVMEYVSGGDLMLHIQREQFSLRQAKFYASEVLLALDLINMWYGSTTSTFCGTPEFMAPEILLEQRYGRAVDWWAFGVLTYEMLLGQSPFRGDDKDEIFDAILEDEPLYPITMPRDAVSILQQLLAHDPTRHLGSGKADAKEIRVKRHPFFKDVSFDDVLNKHIPPLYFSTIVNPDVLRKGNNVDFICFFSIDWLKFTAS</sequence>
<dbReference type="Pfam" id="PF00069">
    <property type="entry name" value="Pkinase"/>
    <property type="match status" value="1"/>
</dbReference>
<keyword evidence="2" id="KW-0808">Transferase</keyword>
<dbReference type="GO" id="GO:0004674">
    <property type="term" value="F:protein serine/threonine kinase activity"/>
    <property type="evidence" value="ECO:0007669"/>
    <property type="project" value="UniProtKB-KW"/>
</dbReference>
<name>A0A9P7FGA7_9AGAM</name>
<accession>A0A9P7FGA7</accession>
<dbReference type="SMART" id="SM00220">
    <property type="entry name" value="S_TKc"/>
    <property type="match status" value="1"/>
</dbReference>
<evidence type="ECO:0000256" key="4">
    <source>
        <dbReference type="ARBA" id="ARBA00022777"/>
    </source>
</evidence>
<keyword evidence="3" id="KW-0547">Nucleotide-binding</keyword>
<dbReference type="GO" id="GO:0005524">
    <property type="term" value="F:ATP binding"/>
    <property type="evidence" value="ECO:0007669"/>
    <property type="project" value="UniProtKB-KW"/>
</dbReference>
<dbReference type="SUPFAM" id="SSF56112">
    <property type="entry name" value="Protein kinase-like (PK-like)"/>
    <property type="match status" value="1"/>
</dbReference>
<keyword evidence="8" id="KW-1185">Reference proteome</keyword>